<keyword evidence="4" id="KW-0813">Transport</keyword>
<evidence type="ECO:0000256" key="3">
    <source>
        <dbReference type="ARBA" id="ARBA00008025"/>
    </source>
</evidence>
<keyword evidence="10 12" id="KW-0175">Coiled coil</keyword>
<comment type="subcellular location">
    <subcellularLocation>
        <location evidence="1">Endoplasmic reticulum membrane</location>
        <topology evidence="1">Single-pass type IV membrane protein</topology>
    </subcellularLocation>
    <subcellularLocation>
        <location evidence="2">Golgi apparatus membrane</location>
    </subcellularLocation>
</comment>
<evidence type="ECO:0000256" key="8">
    <source>
        <dbReference type="ARBA" id="ARBA00022989"/>
    </source>
</evidence>
<evidence type="ECO:0000256" key="12">
    <source>
        <dbReference type="PROSITE-ProRule" id="PRU00290"/>
    </source>
</evidence>
<keyword evidence="5 14" id="KW-0812">Transmembrane</keyword>
<feature type="transmembrane region" description="Helical" evidence="14">
    <location>
        <begin position="292"/>
        <end position="308"/>
    </location>
</feature>
<evidence type="ECO:0000256" key="6">
    <source>
        <dbReference type="ARBA" id="ARBA00022824"/>
    </source>
</evidence>
<dbReference type="AlphaFoldDB" id="A0AAQ3TWA8"/>
<evidence type="ECO:0000256" key="11">
    <source>
        <dbReference type="ARBA" id="ARBA00023136"/>
    </source>
</evidence>
<keyword evidence="18" id="KW-1185">Reference proteome</keyword>
<dbReference type="CDD" id="cd15866">
    <property type="entry name" value="R-SNARE_SEC22"/>
    <property type="match status" value="1"/>
</dbReference>
<dbReference type="FunFam" id="1.20.5.110:FF:000028">
    <property type="entry name" value="25.3 kDa vesicle transport protein-like"/>
    <property type="match status" value="1"/>
</dbReference>
<keyword evidence="11 14" id="KW-0472">Membrane</keyword>
<evidence type="ECO:0000256" key="7">
    <source>
        <dbReference type="ARBA" id="ARBA00022927"/>
    </source>
</evidence>
<dbReference type="SMART" id="SM01270">
    <property type="entry name" value="Longin"/>
    <property type="match status" value="1"/>
</dbReference>
<dbReference type="EMBL" id="CP144750">
    <property type="protein sequence ID" value="WVZ78665.1"/>
    <property type="molecule type" value="Genomic_DNA"/>
</dbReference>
<keyword evidence="9" id="KW-0333">Golgi apparatus</keyword>
<feature type="region of interest" description="Disordered" evidence="13">
    <location>
        <begin position="1"/>
        <end position="67"/>
    </location>
</feature>
<dbReference type="GO" id="GO:0005484">
    <property type="term" value="F:SNAP receptor activity"/>
    <property type="evidence" value="ECO:0007669"/>
    <property type="project" value="InterPro"/>
</dbReference>
<name>A0AAQ3TWA8_PASNO</name>
<dbReference type="Pfam" id="PF00957">
    <property type="entry name" value="Synaptobrevin"/>
    <property type="match status" value="1"/>
</dbReference>
<dbReference type="PROSITE" id="PS50892">
    <property type="entry name" value="V_SNARE"/>
    <property type="match status" value="1"/>
</dbReference>
<gene>
    <name evidence="17" type="ORF">U9M48_026344</name>
</gene>
<feature type="domain" description="V-SNARE coiled-coil homology" evidence="16">
    <location>
        <begin position="230"/>
        <end position="290"/>
    </location>
</feature>
<sequence length="313" mass="35508">MHTDPQPASPVCRAPERIAVTESNPRWRIGRAAQRRAGRRPTGDPAPARRDSDVRGRPQAASLRPLPGSPCISAASASLCRFCTIHSSGSGLLDTMVKLTMIARVTDGLPLAEGLDDGRDQKDADFYKQQAKLLFKNLSKGHHEASRMSIETGPYYFHYIIEGRVCYLTLCDRSYPKKLAFQYLEDLKNEFERVNGNQIETAARPYAFIKFDTFIQKTKKLYLDSRTQRNIAKLNDELYEVHQIMTRNVQEVLGVGEKLDQVSEMSSRLTSDTRIYADKAKDLNRQALIRKYAPVAIVIGVVLMLFWLKNKIW</sequence>
<dbReference type="SUPFAM" id="SSF64356">
    <property type="entry name" value="SNARE-like"/>
    <property type="match status" value="1"/>
</dbReference>
<feature type="domain" description="Longin" evidence="15">
    <location>
        <begin position="101"/>
        <end position="215"/>
    </location>
</feature>
<dbReference type="InterPro" id="IPR011012">
    <property type="entry name" value="Longin-like_dom_sf"/>
</dbReference>
<dbReference type="Proteomes" id="UP001341281">
    <property type="component" value="Chromosome 06"/>
</dbReference>
<dbReference type="GO" id="GO:0000139">
    <property type="term" value="C:Golgi membrane"/>
    <property type="evidence" value="ECO:0007669"/>
    <property type="project" value="UniProtKB-SubCell"/>
</dbReference>
<comment type="similarity">
    <text evidence="3">Belongs to the synaptobrevin family.</text>
</comment>
<evidence type="ECO:0000256" key="13">
    <source>
        <dbReference type="SAM" id="MobiDB-lite"/>
    </source>
</evidence>
<organism evidence="17 18">
    <name type="scientific">Paspalum notatum var. saurae</name>
    <dbReference type="NCBI Taxonomy" id="547442"/>
    <lineage>
        <taxon>Eukaryota</taxon>
        <taxon>Viridiplantae</taxon>
        <taxon>Streptophyta</taxon>
        <taxon>Embryophyta</taxon>
        <taxon>Tracheophyta</taxon>
        <taxon>Spermatophyta</taxon>
        <taxon>Magnoliopsida</taxon>
        <taxon>Liliopsida</taxon>
        <taxon>Poales</taxon>
        <taxon>Poaceae</taxon>
        <taxon>PACMAD clade</taxon>
        <taxon>Panicoideae</taxon>
        <taxon>Andropogonodae</taxon>
        <taxon>Paspaleae</taxon>
        <taxon>Paspalinae</taxon>
        <taxon>Paspalum</taxon>
    </lineage>
</organism>
<dbReference type="PROSITE" id="PS50859">
    <property type="entry name" value="LONGIN"/>
    <property type="match status" value="1"/>
</dbReference>
<evidence type="ECO:0000256" key="14">
    <source>
        <dbReference type="SAM" id="Phobius"/>
    </source>
</evidence>
<evidence type="ECO:0000256" key="1">
    <source>
        <dbReference type="ARBA" id="ARBA00004163"/>
    </source>
</evidence>
<evidence type="ECO:0000256" key="2">
    <source>
        <dbReference type="ARBA" id="ARBA00004394"/>
    </source>
</evidence>
<evidence type="ECO:0000259" key="15">
    <source>
        <dbReference type="PROSITE" id="PS50859"/>
    </source>
</evidence>
<protein>
    <recommendedName>
        <fullName evidence="19">25.3 kDa vesicle transport protein</fullName>
    </recommendedName>
</protein>
<keyword evidence="6" id="KW-0256">Endoplasmic reticulum</keyword>
<proteinExistence type="inferred from homology"/>
<reference evidence="17 18" key="1">
    <citation type="submission" date="2024-02" db="EMBL/GenBank/DDBJ databases">
        <title>High-quality chromosome-scale genome assembly of Pensacola bahiagrass (Paspalum notatum Flugge var. saurae).</title>
        <authorList>
            <person name="Vega J.M."/>
            <person name="Podio M."/>
            <person name="Orjuela J."/>
            <person name="Siena L.A."/>
            <person name="Pessino S.C."/>
            <person name="Combes M.C."/>
            <person name="Mariac C."/>
            <person name="Albertini E."/>
            <person name="Pupilli F."/>
            <person name="Ortiz J.P.A."/>
            <person name="Leblanc O."/>
        </authorList>
    </citation>
    <scope>NUCLEOTIDE SEQUENCE [LARGE SCALE GENOMIC DNA]</scope>
    <source>
        <strain evidence="17">R1</strain>
        <tissue evidence="17">Leaf</tissue>
    </source>
</reference>
<evidence type="ECO:0008006" key="19">
    <source>
        <dbReference type="Google" id="ProtNLM"/>
    </source>
</evidence>
<dbReference type="Pfam" id="PF13774">
    <property type="entry name" value="Longin"/>
    <property type="match status" value="1"/>
</dbReference>
<feature type="compositionally biased region" description="Basic and acidic residues" evidence="13">
    <location>
        <begin position="47"/>
        <end position="56"/>
    </location>
</feature>
<evidence type="ECO:0000256" key="4">
    <source>
        <dbReference type="ARBA" id="ARBA00022448"/>
    </source>
</evidence>
<dbReference type="InterPro" id="IPR044565">
    <property type="entry name" value="Sec22"/>
</dbReference>
<dbReference type="GO" id="GO:0006888">
    <property type="term" value="P:endoplasmic reticulum to Golgi vesicle-mediated transport"/>
    <property type="evidence" value="ECO:0007669"/>
    <property type="project" value="InterPro"/>
</dbReference>
<keyword evidence="7" id="KW-0653">Protein transport</keyword>
<dbReference type="Gene3D" id="3.30.450.50">
    <property type="entry name" value="Longin domain"/>
    <property type="match status" value="1"/>
</dbReference>
<dbReference type="PANTHER" id="PTHR45837">
    <property type="entry name" value="VESICLE-TRAFFICKING PROTEIN SEC22B"/>
    <property type="match status" value="1"/>
</dbReference>
<dbReference type="SUPFAM" id="SSF58038">
    <property type="entry name" value="SNARE fusion complex"/>
    <property type="match status" value="1"/>
</dbReference>
<accession>A0AAQ3TWA8</accession>
<dbReference type="GO" id="GO:0006890">
    <property type="term" value="P:retrograde vesicle-mediated transport, Golgi to endoplasmic reticulum"/>
    <property type="evidence" value="ECO:0007669"/>
    <property type="project" value="InterPro"/>
</dbReference>
<dbReference type="GO" id="GO:0015031">
    <property type="term" value="P:protein transport"/>
    <property type="evidence" value="ECO:0007669"/>
    <property type="project" value="UniProtKB-KW"/>
</dbReference>
<dbReference type="FunFam" id="3.30.450.50:FF:000003">
    <property type="entry name" value="25.3 kDa vesicle transport protein-like"/>
    <property type="match status" value="1"/>
</dbReference>
<evidence type="ECO:0000256" key="5">
    <source>
        <dbReference type="ARBA" id="ARBA00022692"/>
    </source>
</evidence>
<dbReference type="InterPro" id="IPR010908">
    <property type="entry name" value="Longin_dom"/>
</dbReference>
<dbReference type="InterPro" id="IPR042855">
    <property type="entry name" value="V_SNARE_CC"/>
</dbReference>
<evidence type="ECO:0000259" key="16">
    <source>
        <dbReference type="PROSITE" id="PS50892"/>
    </source>
</evidence>
<evidence type="ECO:0000256" key="10">
    <source>
        <dbReference type="ARBA" id="ARBA00023054"/>
    </source>
</evidence>
<keyword evidence="8 14" id="KW-1133">Transmembrane helix</keyword>
<dbReference type="CDD" id="cd14824">
    <property type="entry name" value="Longin"/>
    <property type="match status" value="1"/>
</dbReference>
<evidence type="ECO:0000313" key="18">
    <source>
        <dbReference type="Proteomes" id="UP001341281"/>
    </source>
</evidence>
<evidence type="ECO:0000313" key="17">
    <source>
        <dbReference type="EMBL" id="WVZ78665.1"/>
    </source>
</evidence>
<dbReference type="GO" id="GO:0005789">
    <property type="term" value="C:endoplasmic reticulum membrane"/>
    <property type="evidence" value="ECO:0007669"/>
    <property type="project" value="UniProtKB-SubCell"/>
</dbReference>
<evidence type="ECO:0000256" key="9">
    <source>
        <dbReference type="ARBA" id="ARBA00023034"/>
    </source>
</evidence>
<dbReference type="Gene3D" id="1.20.5.110">
    <property type="match status" value="1"/>
</dbReference>